<dbReference type="Proteomes" id="UP000663760">
    <property type="component" value="Chromosome 5"/>
</dbReference>
<keyword evidence="4" id="KW-1185">Reference proteome</keyword>
<sequence length="69" mass="7369">MADWAPVVVGVVLFVLLSPGLLFTFPGSTKHLEFGSLRTNGKAIAVHSVLFFAIFTILILALGIHIYAG</sequence>
<dbReference type="AlphaFoldDB" id="A0A7I8IQY2"/>
<keyword evidence="1" id="KW-0812">Transmembrane</keyword>
<evidence type="ECO:0000313" key="2">
    <source>
        <dbReference type="EMBL" id="CAA2620206.1"/>
    </source>
</evidence>
<proteinExistence type="predicted"/>
<evidence type="ECO:0000313" key="3">
    <source>
        <dbReference type="EMBL" id="CAA7396275.1"/>
    </source>
</evidence>
<dbReference type="OrthoDB" id="652307at2759"/>
<gene>
    <name evidence="2" type="ORF">SI7747_05006375</name>
    <name evidence="3" type="ORF">SI8410_05006938</name>
</gene>
<name>A0A7I8IQY2_SPIIN</name>
<dbReference type="PANTHER" id="PTHR33128:SF78">
    <property type="entry name" value="OS04G0387900 PROTEIN"/>
    <property type="match status" value="1"/>
</dbReference>
<feature type="transmembrane region" description="Helical" evidence="1">
    <location>
        <begin position="45"/>
        <end position="68"/>
    </location>
</feature>
<evidence type="ECO:0000313" key="4">
    <source>
        <dbReference type="Proteomes" id="UP000663760"/>
    </source>
</evidence>
<dbReference type="Pfam" id="PF11820">
    <property type="entry name" value="DUF3339"/>
    <property type="match status" value="1"/>
</dbReference>
<protein>
    <submittedName>
        <fullName evidence="2">Uncharacterized protein</fullName>
    </submittedName>
</protein>
<dbReference type="PANTHER" id="PTHR33128">
    <property type="entry name" value="OS05G0103400 PROTEIN"/>
    <property type="match status" value="1"/>
</dbReference>
<keyword evidence="1" id="KW-1133">Transmembrane helix</keyword>
<feature type="transmembrane region" description="Helical" evidence="1">
    <location>
        <begin position="6"/>
        <end position="25"/>
    </location>
</feature>
<reference evidence="2" key="1">
    <citation type="submission" date="2019-12" db="EMBL/GenBank/DDBJ databases">
        <authorList>
            <person name="Scholz U."/>
            <person name="Mascher M."/>
            <person name="Fiebig A."/>
        </authorList>
    </citation>
    <scope>NUCLEOTIDE SEQUENCE</scope>
</reference>
<dbReference type="EMBL" id="LR743592">
    <property type="protein sequence ID" value="CAA2620206.1"/>
    <property type="molecule type" value="Genomic_DNA"/>
</dbReference>
<keyword evidence="1" id="KW-0472">Membrane</keyword>
<organism evidence="2">
    <name type="scientific">Spirodela intermedia</name>
    <name type="common">Intermediate duckweed</name>
    <dbReference type="NCBI Taxonomy" id="51605"/>
    <lineage>
        <taxon>Eukaryota</taxon>
        <taxon>Viridiplantae</taxon>
        <taxon>Streptophyta</taxon>
        <taxon>Embryophyta</taxon>
        <taxon>Tracheophyta</taxon>
        <taxon>Spermatophyta</taxon>
        <taxon>Magnoliopsida</taxon>
        <taxon>Liliopsida</taxon>
        <taxon>Araceae</taxon>
        <taxon>Lemnoideae</taxon>
        <taxon>Spirodela</taxon>
    </lineage>
</organism>
<dbReference type="EMBL" id="LR746268">
    <property type="protein sequence ID" value="CAA7396275.1"/>
    <property type="molecule type" value="Genomic_DNA"/>
</dbReference>
<accession>A0A7I8IQY2</accession>
<evidence type="ECO:0000256" key="1">
    <source>
        <dbReference type="SAM" id="Phobius"/>
    </source>
</evidence>
<dbReference type="InterPro" id="IPR021775">
    <property type="entry name" value="DUF3339"/>
</dbReference>